<keyword evidence="9" id="KW-0975">Bacterial flagellum</keyword>
<dbReference type="Gene3D" id="2.30.330.10">
    <property type="entry name" value="SpoA-like"/>
    <property type="match status" value="1"/>
</dbReference>
<keyword evidence="11" id="KW-0969">Cilium</keyword>
<dbReference type="EMBL" id="QKWH01000002">
    <property type="protein sequence ID" value="PZR54388.1"/>
    <property type="molecule type" value="Genomic_DNA"/>
</dbReference>
<dbReference type="InterPro" id="IPR028976">
    <property type="entry name" value="CheC-like_sf"/>
</dbReference>
<reference evidence="11 12" key="1">
    <citation type="submission" date="2018-06" db="EMBL/GenBank/DDBJ databases">
        <title>Whole genome sequencing of a novel hydrocarbon degrading bacterial strain, PW21 isolated from oil contaminated produced water sample.</title>
        <authorList>
            <person name="Nagkirti P."/>
            <person name="Shaikh A."/>
            <person name="Gowdaman V."/>
            <person name="Engineer A.E."/>
            <person name="Dagar S."/>
            <person name="Dhakephalkar P.K."/>
        </authorList>
    </citation>
    <scope>NUCLEOTIDE SEQUENCE [LARGE SCALE GENOMIC DNA]</scope>
    <source>
        <strain evidence="11 12">PW21</strain>
    </source>
</reference>
<dbReference type="PANTHER" id="PTHR30034:SF6">
    <property type="entry name" value="YOP PROTEINS TRANSLOCATION PROTEIN Q"/>
    <property type="match status" value="1"/>
</dbReference>
<dbReference type="InterPro" id="IPR001543">
    <property type="entry name" value="FliN-like_C"/>
</dbReference>
<gene>
    <name evidence="11" type="ORF">DNL40_04155</name>
</gene>
<keyword evidence="8" id="KW-0472">Membrane</keyword>
<accession>A0A2W5XVC3</accession>
<evidence type="ECO:0000256" key="1">
    <source>
        <dbReference type="ARBA" id="ARBA00004117"/>
    </source>
</evidence>
<dbReference type="PANTHER" id="PTHR30034">
    <property type="entry name" value="FLAGELLAR MOTOR SWITCH PROTEIN FLIM"/>
    <property type="match status" value="1"/>
</dbReference>
<organism evidence="11 12">
    <name type="scientific">Xylanimonas oleitrophica</name>
    <dbReference type="NCBI Taxonomy" id="2607479"/>
    <lineage>
        <taxon>Bacteria</taxon>
        <taxon>Bacillati</taxon>
        <taxon>Actinomycetota</taxon>
        <taxon>Actinomycetes</taxon>
        <taxon>Micrococcales</taxon>
        <taxon>Promicromonosporaceae</taxon>
        <taxon>Xylanimonas</taxon>
    </lineage>
</organism>
<evidence type="ECO:0000256" key="9">
    <source>
        <dbReference type="ARBA" id="ARBA00023143"/>
    </source>
</evidence>
<evidence type="ECO:0000256" key="5">
    <source>
        <dbReference type="ARBA" id="ARBA00022475"/>
    </source>
</evidence>
<feature type="domain" description="Flagellar motor switch protein FliN-like C-terminal" evidence="10">
    <location>
        <begin position="209"/>
        <end position="277"/>
    </location>
</feature>
<dbReference type="Proteomes" id="UP000248783">
    <property type="component" value="Unassembled WGS sequence"/>
</dbReference>
<keyword evidence="5" id="KW-1003">Cell membrane</keyword>
<proteinExistence type="inferred from homology"/>
<evidence type="ECO:0000256" key="4">
    <source>
        <dbReference type="ARBA" id="ARBA00021898"/>
    </source>
</evidence>
<name>A0A2W5XVC3_9MICO</name>
<dbReference type="SUPFAM" id="SSF101801">
    <property type="entry name" value="Surface presentation of antigens (SPOA)"/>
    <property type="match status" value="1"/>
</dbReference>
<dbReference type="Gene3D" id="3.40.1550.10">
    <property type="entry name" value="CheC-like"/>
    <property type="match status" value="1"/>
</dbReference>
<evidence type="ECO:0000259" key="10">
    <source>
        <dbReference type="Pfam" id="PF01052"/>
    </source>
</evidence>
<dbReference type="AlphaFoldDB" id="A0A2W5XVC3"/>
<dbReference type="GO" id="GO:0003774">
    <property type="term" value="F:cytoskeletal motor activity"/>
    <property type="evidence" value="ECO:0007669"/>
    <property type="project" value="InterPro"/>
</dbReference>
<evidence type="ECO:0000256" key="8">
    <source>
        <dbReference type="ARBA" id="ARBA00023136"/>
    </source>
</evidence>
<keyword evidence="7" id="KW-0283">Flagellar rotation</keyword>
<comment type="similarity">
    <text evidence="3">Belongs to the FliM family.</text>
</comment>
<evidence type="ECO:0000256" key="6">
    <source>
        <dbReference type="ARBA" id="ARBA00022500"/>
    </source>
</evidence>
<evidence type="ECO:0000256" key="2">
    <source>
        <dbReference type="ARBA" id="ARBA00004202"/>
    </source>
</evidence>
<keyword evidence="11" id="KW-0966">Cell projection</keyword>
<evidence type="ECO:0000313" key="11">
    <source>
        <dbReference type="EMBL" id="PZR54388.1"/>
    </source>
</evidence>
<keyword evidence="12" id="KW-1185">Reference proteome</keyword>
<dbReference type="PIRSF" id="PIRSF002888">
    <property type="entry name" value="FliM"/>
    <property type="match status" value="1"/>
</dbReference>
<dbReference type="SUPFAM" id="SSF103039">
    <property type="entry name" value="CheC-like"/>
    <property type="match status" value="1"/>
</dbReference>
<comment type="subcellular location">
    <subcellularLocation>
        <location evidence="1">Bacterial flagellum basal body</location>
    </subcellularLocation>
    <subcellularLocation>
        <location evidence="2">Cell membrane</location>
        <topology evidence="2">Peripheral membrane protein</topology>
    </subcellularLocation>
</comment>
<dbReference type="CDD" id="cd17908">
    <property type="entry name" value="FliM"/>
    <property type="match status" value="1"/>
</dbReference>
<dbReference type="Pfam" id="PF01052">
    <property type="entry name" value="FliMN_C"/>
    <property type="match status" value="1"/>
</dbReference>
<evidence type="ECO:0000313" key="12">
    <source>
        <dbReference type="Proteomes" id="UP000248783"/>
    </source>
</evidence>
<dbReference type="GO" id="GO:0050918">
    <property type="term" value="P:positive chemotaxis"/>
    <property type="evidence" value="ECO:0007669"/>
    <property type="project" value="TreeGrafter"/>
</dbReference>
<dbReference type="GO" id="GO:0009425">
    <property type="term" value="C:bacterial-type flagellum basal body"/>
    <property type="evidence" value="ECO:0007669"/>
    <property type="project" value="UniProtKB-SubCell"/>
</dbReference>
<keyword evidence="6" id="KW-0145">Chemotaxis</keyword>
<dbReference type="GO" id="GO:0071978">
    <property type="term" value="P:bacterial-type flagellum-dependent swarming motility"/>
    <property type="evidence" value="ECO:0007669"/>
    <property type="project" value="TreeGrafter"/>
</dbReference>
<dbReference type="Pfam" id="PF02154">
    <property type="entry name" value="FliM"/>
    <property type="match status" value="1"/>
</dbReference>
<protein>
    <recommendedName>
        <fullName evidence="4">Flagellar motor switch protein FliM</fullName>
    </recommendedName>
</protein>
<evidence type="ECO:0000256" key="3">
    <source>
        <dbReference type="ARBA" id="ARBA00011049"/>
    </source>
</evidence>
<dbReference type="InterPro" id="IPR036429">
    <property type="entry name" value="SpoA-like_sf"/>
</dbReference>
<dbReference type="PRINTS" id="PR00955">
    <property type="entry name" value="FLGMOTORFLIM"/>
</dbReference>
<dbReference type="GO" id="GO:0005886">
    <property type="term" value="C:plasma membrane"/>
    <property type="evidence" value="ECO:0007669"/>
    <property type="project" value="UniProtKB-SubCell"/>
</dbReference>
<sequence length="282" mass="30620">MSREHARALEMAFERFGRQWATQLTARLRAVTEITLEDLALRPYDEHVASLPTPSVLVVCSAGELRQTAILQLPPPMTLVWIDYLYGGTGAGDDRFERELTEIEVTLLRDLVNAAFSDLSYAFASVLPLEVSFRSVQYNAQFVQAVAAGETVLVATFTVRQGERTDTATFMLPAELLLAALRASEGTAQGSEADQHAVAIAQAELDLAVSEVPVDVAVRFAPVTVRPRDVVSLEVGDVLPLSHPQERPLDVVVDDVVLAHAAVGTRGSRLACQVVAIEETRS</sequence>
<evidence type="ECO:0000256" key="7">
    <source>
        <dbReference type="ARBA" id="ARBA00022779"/>
    </source>
</evidence>
<keyword evidence="11" id="KW-0282">Flagellum</keyword>
<dbReference type="InterPro" id="IPR001689">
    <property type="entry name" value="Flag_FliM"/>
</dbReference>
<comment type="caution">
    <text evidence="11">The sequence shown here is derived from an EMBL/GenBank/DDBJ whole genome shotgun (WGS) entry which is preliminary data.</text>
</comment>